<dbReference type="InterPro" id="IPR025213">
    <property type="entry name" value="Sim4_Fta2"/>
</dbReference>
<sequence length="364" mass="41742">MWIYMSENTLQILKVELVPSGCTSKDFEKGGHLENRLSRLILDGPNVKGPHVDVVASENPIQAASTFLMHASSRGSQERCEALVFEDGKAGVRGVVASDSTTFPASHSECRHHLRWLEPFERGENPEQLPKTQKRFAGHITDDLKFTYVGKDAQGAVFRFHWEEKDLCMKVFKSAEIPGPYRPIDKAMVTPFVSECRAFARLCDLHKNGKWAVKCHGWLELDEPLKKRILEPRGLKVDDFGRRVIVKDFIKDEGLRSEDFELIMSNFEIAKSAMILPHDTEKRNYRKSFLLDWGSSVTFPIPTAFGTNRSFEMYYEDLSKHGLGWMHSDWELSSRALVWPKADFNSLVQLIFTWSHMDHHQLSL</sequence>
<comment type="caution">
    <text evidence="1">The sequence shown here is derived from an EMBL/GenBank/DDBJ whole genome shotgun (WGS) entry which is preliminary data.</text>
</comment>
<protein>
    <recommendedName>
        <fullName evidence="3">Protein kinase domain-containing protein</fullName>
    </recommendedName>
</protein>
<organism evidence="1 2">
    <name type="scientific">Aspergillus ochraceoroseus IBT 24754</name>
    <dbReference type="NCBI Taxonomy" id="1392256"/>
    <lineage>
        <taxon>Eukaryota</taxon>
        <taxon>Fungi</taxon>
        <taxon>Dikarya</taxon>
        <taxon>Ascomycota</taxon>
        <taxon>Pezizomycotina</taxon>
        <taxon>Eurotiomycetes</taxon>
        <taxon>Eurotiomycetidae</taxon>
        <taxon>Eurotiales</taxon>
        <taxon>Aspergillaceae</taxon>
        <taxon>Aspergillus</taxon>
        <taxon>Aspergillus subgen. Nidulantes</taxon>
    </lineage>
</organism>
<dbReference type="EMBL" id="MSFN02000012">
    <property type="protein sequence ID" value="PTU17060.1"/>
    <property type="molecule type" value="Genomic_DNA"/>
</dbReference>
<dbReference type="Pfam" id="PF13095">
    <property type="entry name" value="FTA2"/>
    <property type="match status" value="1"/>
</dbReference>
<dbReference type="AlphaFoldDB" id="A0A2T5LLA0"/>
<gene>
    <name evidence="1" type="ORF">P175DRAFT_0536263</name>
</gene>
<name>A0A2T5LLA0_9EURO</name>
<dbReference type="OrthoDB" id="3432781at2759"/>
<evidence type="ECO:0000313" key="1">
    <source>
        <dbReference type="EMBL" id="PTU17060.1"/>
    </source>
</evidence>
<dbReference type="RefSeq" id="XP_040748452.1">
    <property type="nucleotide sequence ID" value="XM_040900297.1"/>
</dbReference>
<dbReference type="Proteomes" id="UP000244073">
    <property type="component" value="Unassembled WGS sequence"/>
</dbReference>
<evidence type="ECO:0008006" key="3">
    <source>
        <dbReference type="Google" id="ProtNLM"/>
    </source>
</evidence>
<dbReference type="VEuPathDB" id="FungiDB:P175DRAFT_0536263"/>
<dbReference type="GeneID" id="63817179"/>
<accession>A0A2T5LLA0</accession>
<evidence type="ECO:0000313" key="2">
    <source>
        <dbReference type="Proteomes" id="UP000244073"/>
    </source>
</evidence>
<reference evidence="1 2" key="1">
    <citation type="journal article" date="2018" name="Proc. Natl. Acad. Sci. U.S.A.">
        <title>Linking secondary metabolites to gene clusters through genome sequencing of six diverse Aspergillus species.</title>
        <authorList>
            <person name="Kaerboelling I."/>
            <person name="Vesth T.C."/>
            <person name="Frisvad J.C."/>
            <person name="Nybo J.L."/>
            <person name="Theobald S."/>
            <person name="Kuo A."/>
            <person name="Bowyer P."/>
            <person name="Matsuda Y."/>
            <person name="Mondo S."/>
            <person name="Lyhne E.K."/>
            <person name="Kogle M.E."/>
            <person name="Clum A."/>
            <person name="Lipzen A."/>
            <person name="Salamov A."/>
            <person name="Ngan C.Y."/>
            <person name="Daum C."/>
            <person name="Chiniquy J."/>
            <person name="Barry K."/>
            <person name="LaButti K."/>
            <person name="Haridas S."/>
            <person name="Simmons B.A."/>
            <person name="Magnuson J.K."/>
            <person name="Mortensen U.H."/>
            <person name="Larsen T.O."/>
            <person name="Grigoriev I.V."/>
            <person name="Baker S.E."/>
            <person name="Andersen M.R."/>
        </authorList>
    </citation>
    <scope>NUCLEOTIDE SEQUENCE [LARGE SCALE GENOMIC DNA]</scope>
    <source>
        <strain evidence="1 2">IBT 24754</strain>
    </source>
</reference>
<proteinExistence type="predicted"/>